<dbReference type="Gene3D" id="3.40.1090.10">
    <property type="entry name" value="Cytosolic phospholipase A2 catalytic domain"/>
    <property type="match status" value="1"/>
</dbReference>
<dbReference type="GO" id="GO:0047372">
    <property type="term" value="F:monoacylglycerol lipase activity"/>
    <property type="evidence" value="ECO:0007669"/>
    <property type="project" value="TreeGrafter"/>
</dbReference>
<reference evidence="10" key="1">
    <citation type="submission" date="2025-08" db="UniProtKB">
        <authorList>
            <consortium name="RefSeq"/>
        </authorList>
    </citation>
    <scope>IDENTIFICATION</scope>
    <source>
        <tissue evidence="10">Young leaves</tissue>
    </source>
</reference>
<comment type="domain">
    <text evidence="7">The nitrogen atoms of the two glycine residues in the GGXR motif define the oxyanion hole, and stabilize the oxyanion that forms during the nucleophilic attack by the catalytic serine during substrate cleavage.</text>
</comment>
<evidence type="ECO:0000256" key="6">
    <source>
        <dbReference type="PROSITE-ProRule" id="PRU01161"/>
    </source>
</evidence>
<protein>
    <recommendedName>
        <fullName evidence="7">Patatin</fullName>
        <ecNumber evidence="7">3.1.1.-</ecNumber>
    </recommendedName>
</protein>
<keyword evidence="5 6" id="KW-0443">Lipid metabolism</keyword>
<keyword evidence="2 6" id="KW-0378">Hydrolase</keyword>
<keyword evidence="9" id="KW-1185">Reference proteome</keyword>
<evidence type="ECO:0000313" key="10">
    <source>
        <dbReference type="RefSeq" id="XP_023007180.1"/>
    </source>
</evidence>
<dbReference type="PANTHER" id="PTHR32176">
    <property type="entry name" value="XYLOSE ISOMERASE"/>
    <property type="match status" value="1"/>
</dbReference>
<dbReference type="CDD" id="cd07214">
    <property type="entry name" value="Pat17_isozyme_like"/>
    <property type="match status" value="1"/>
</dbReference>
<dbReference type="EC" id="3.1.1.-" evidence="7"/>
<feature type="active site" description="Nucleophile" evidence="6">
    <location>
        <position position="58"/>
    </location>
</feature>
<proteinExistence type="inferred from homology"/>
<feature type="short sequence motif" description="DGA/G" evidence="6">
    <location>
        <begin position="218"/>
        <end position="220"/>
    </location>
</feature>
<evidence type="ECO:0000256" key="1">
    <source>
        <dbReference type="ARBA" id="ARBA00010240"/>
    </source>
</evidence>
<feature type="domain" description="PNPLA" evidence="8">
    <location>
        <begin position="14"/>
        <end position="231"/>
    </location>
</feature>
<keyword evidence="3" id="KW-0611">Plant defense</keyword>
<organism evidence="9 10">
    <name type="scientific">Cucurbita maxima</name>
    <name type="common">Pumpkin</name>
    <name type="synonym">Winter squash</name>
    <dbReference type="NCBI Taxonomy" id="3661"/>
    <lineage>
        <taxon>Eukaryota</taxon>
        <taxon>Viridiplantae</taxon>
        <taxon>Streptophyta</taxon>
        <taxon>Embryophyta</taxon>
        <taxon>Tracheophyta</taxon>
        <taxon>Spermatophyta</taxon>
        <taxon>Magnoliopsida</taxon>
        <taxon>eudicotyledons</taxon>
        <taxon>Gunneridae</taxon>
        <taxon>Pentapetalae</taxon>
        <taxon>rosids</taxon>
        <taxon>fabids</taxon>
        <taxon>Cucurbitales</taxon>
        <taxon>Cucurbitaceae</taxon>
        <taxon>Cucurbiteae</taxon>
        <taxon>Cucurbita</taxon>
    </lineage>
</organism>
<dbReference type="KEGG" id="cmax:111499752"/>
<sequence>MEANFARGRMITVLSIDGGGIRGIIPATVLRFLEAKLQEIDGPDARVADYFDVIAGTSTGGLVTTMITAPNDLNRPMFAAADIVQFYLDHSPRIFPQTKSLLTERCSGISHFLSQVTNFFGKVSGPRYDGKYLRSLTNRLLGDRTLNQTLANIVIPAFDIKLLQPVIFTTNDARASELKNPRLADVCISTSAAPTFLPAHYFETRDANGGIRAFNLVDGGVAANNPTLTAISHITKEISVLRNLHDYIDIDPMDTRRMLVLSLGTGAPKNDERFSAAKAAKWGILNWILDDGATPIIDIFGHASADMVDYHVSTLFQSLNTTENYLRIQDDTLTGDVASVDIATNENLQNLVRTGQALLNNNVSRVNLETGKFEAVEGEGTNQDALARFARLLCEERNLRLGE</sequence>
<dbReference type="SUPFAM" id="SSF52151">
    <property type="entry name" value="FabD/lysophospholipase-like"/>
    <property type="match status" value="1"/>
</dbReference>
<dbReference type="PANTHER" id="PTHR32176:SF99">
    <property type="entry name" value="PATATIN"/>
    <property type="match status" value="1"/>
</dbReference>
<name>A0A6J1L299_CUCMA</name>
<dbReference type="GO" id="GO:0016042">
    <property type="term" value="P:lipid catabolic process"/>
    <property type="evidence" value="ECO:0007669"/>
    <property type="project" value="UniProtKB-UniRule"/>
</dbReference>
<dbReference type="FunFam" id="3.40.1090.10:FF:000005">
    <property type="entry name" value="Patatin"/>
    <property type="match status" value="1"/>
</dbReference>
<feature type="short sequence motif" description="GXSXG" evidence="6">
    <location>
        <begin position="56"/>
        <end position="60"/>
    </location>
</feature>
<evidence type="ECO:0000313" key="9">
    <source>
        <dbReference type="Proteomes" id="UP000504608"/>
    </source>
</evidence>
<gene>
    <name evidence="10" type="primary">LOC111499752</name>
</gene>
<dbReference type="InterPro" id="IPR016035">
    <property type="entry name" value="Acyl_Trfase/lysoPLipase"/>
</dbReference>
<evidence type="ECO:0000256" key="3">
    <source>
        <dbReference type="ARBA" id="ARBA00022821"/>
    </source>
</evidence>
<dbReference type="AlphaFoldDB" id="A0A6J1L299"/>
<dbReference type="PROSITE" id="PS51635">
    <property type="entry name" value="PNPLA"/>
    <property type="match status" value="1"/>
</dbReference>
<feature type="short sequence motif" description="GXGXXG" evidence="6">
    <location>
        <begin position="18"/>
        <end position="23"/>
    </location>
</feature>
<evidence type="ECO:0000256" key="7">
    <source>
        <dbReference type="RuleBase" id="RU361262"/>
    </source>
</evidence>
<comment type="similarity">
    <text evidence="1 7">Belongs to the patatin family.</text>
</comment>
<dbReference type="RefSeq" id="XP_023007180.1">
    <property type="nucleotide sequence ID" value="XM_023151412.1"/>
</dbReference>
<comment type="function">
    <text evidence="7">Lipolytic acyl hydrolase (LAH).</text>
</comment>
<feature type="active site" description="Proton acceptor" evidence="6">
    <location>
        <position position="218"/>
    </location>
</feature>
<accession>A0A6J1L299</accession>
<dbReference type="Pfam" id="PF01734">
    <property type="entry name" value="Patatin"/>
    <property type="match status" value="1"/>
</dbReference>
<dbReference type="GO" id="GO:0006952">
    <property type="term" value="P:defense response"/>
    <property type="evidence" value="ECO:0007669"/>
    <property type="project" value="UniProtKB-KW"/>
</dbReference>
<dbReference type="GeneID" id="111499752"/>
<evidence type="ECO:0000256" key="2">
    <source>
        <dbReference type="ARBA" id="ARBA00022801"/>
    </source>
</evidence>
<dbReference type="OrthoDB" id="1658288at2759"/>
<evidence type="ECO:0000256" key="5">
    <source>
        <dbReference type="ARBA" id="ARBA00023098"/>
    </source>
</evidence>
<evidence type="ECO:0000259" key="8">
    <source>
        <dbReference type="PROSITE" id="PS51635"/>
    </source>
</evidence>
<dbReference type="Proteomes" id="UP000504608">
    <property type="component" value="Unplaced"/>
</dbReference>
<evidence type="ECO:0000256" key="4">
    <source>
        <dbReference type="ARBA" id="ARBA00022963"/>
    </source>
</evidence>
<keyword evidence="4 6" id="KW-0442">Lipid degradation</keyword>
<dbReference type="GO" id="GO:0004620">
    <property type="term" value="F:phospholipase activity"/>
    <property type="evidence" value="ECO:0007669"/>
    <property type="project" value="TreeGrafter"/>
</dbReference>
<dbReference type="InterPro" id="IPR002641">
    <property type="entry name" value="PNPLA_dom"/>
</dbReference>